<dbReference type="PANTHER" id="PTHR11803">
    <property type="entry name" value="2-IMINOBUTANOATE/2-IMINOPROPANOATE DEAMINASE RIDA"/>
    <property type="match status" value="1"/>
</dbReference>
<dbReference type="InterPro" id="IPR006175">
    <property type="entry name" value="YjgF/YER057c/UK114"/>
</dbReference>
<dbReference type="InterPro" id="IPR035959">
    <property type="entry name" value="RutC-like_sf"/>
</dbReference>
<accession>A0ABU0FH58</accession>
<dbReference type="EMBL" id="JAUSVK010000001">
    <property type="protein sequence ID" value="MDQ0393811.1"/>
    <property type="molecule type" value="Genomic_DNA"/>
</dbReference>
<comment type="caution">
    <text evidence="2">The sequence shown here is derived from an EMBL/GenBank/DDBJ whole genome shotgun (WGS) entry which is preliminary data.</text>
</comment>
<evidence type="ECO:0000313" key="3">
    <source>
        <dbReference type="Proteomes" id="UP001237448"/>
    </source>
</evidence>
<protein>
    <submittedName>
        <fullName evidence="2">Reactive intermediate/imine deaminase</fullName>
    </submittedName>
</protein>
<proteinExistence type="inferred from homology"/>
<dbReference type="RefSeq" id="WP_307429714.1">
    <property type="nucleotide sequence ID" value="NZ_JAUSVK010000001.1"/>
</dbReference>
<dbReference type="CDD" id="cd00448">
    <property type="entry name" value="YjgF_YER057c_UK114_family"/>
    <property type="match status" value="1"/>
</dbReference>
<keyword evidence="3" id="KW-1185">Reference proteome</keyword>
<dbReference type="Proteomes" id="UP001237448">
    <property type="component" value="Unassembled WGS sequence"/>
</dbReference>
<organism evidence="2 3">
    <name type="scientific">Labrys monachus</name>
    <dbReference type="NCBI Taxonomy" id="217067"/>
    <lineage>
        <taxon>Bacteria</taxon>
        <taxon>Pseudomonadati</taxon>
        <taxon>Pseudomonadota</taxon>
        <taxon>Alphaproteobacteria</taxon>
        <taxon>Hyphomicrobiales</taxon>
        <taxon>Xanthobacteraceae</taxon>
        <taxon>Labrys</taxon>
    </lineage>
</organism>
<evidence type="ECO:0000256" key="1">
    <source>
        <dbReference type="ARBA" id="ARBA00010552"/>
    </source>
</evidence>
<evidence type="ECO:0000313" key="2">
    <source>
        <dbReference type="EMBL" id="MDQ0393811.1"/>
    </source>
</evidence>
<dbReference type="Pfam" id="PF01042">
    <property type="entry name" value="Ribonuc_L-PSP"/>
    <property type="match status" value="1"/>
</dbReference>
<dbReference type="Gene3D" id="3.30.1330.40">
    <property type="entry name" value="RutC-like"/>
    <property type="match status" value="1"/>
</dbReference>
<reference evidence="2 3" key="1">
    <citation type="submission" date="2023-07" db="EMBL/GenBank/DDBJ databases">
        <title>Genomic Encyclopedia of Type Strains, Phase IV (KMG-IV): sequencing the most valuable type-strain genomes for metagenomic binning, comparative biology and taxonomic classification.</title>
        <authorList>
            <person name="Goeker M."/>
        </authorList>
    </citation>
    <scope>NUCLEOTIDE SEQUENCE [LARGE SCALE GENOMIC DNA]</scope>
    <source>
        <strain evidence="2 3">DSM 5896</strain>
    </source>
</reference>
<sequence>MTIERFGSAGSGAGGKSLPFVKAVRAGDFVFISGQVAMGPDGEIVSGGIVEQTTVTIENVKAALAVAGLDLSHVVKVTAWLADTRDFWSFNRVYAEYFGEALPARSCVRADMMVDCKVEIEAIAYAPAKG</sequence>
<comment type="similarity">
    <text evidence="1">Belongs to the RutC family.</text>
</comment>
<name>A0ABU0FH58_9HYPH</name>
<gene>
    <name evidence="2" type="ORF">J3R73_003603</name>
</gene>
<dbReference type="PANTHER" id="PTHR11803:SF58">
    <property type="entry name" value="PROTEIN HMF1-RELATED"/>
    <property type="match status" value="1"/>
</dbReference>
<dbReference type="SUPFAM" id="SSF55298">
    <property type="entry name" value="YjgF-like"/>
    <property type="match status" value="1"/>
</dbReference>